<keyword evidence="4 5" id="KW-1015">Disulfide bond</keyword>
<dbReference type="SMART" id="SM00409">
    <property type="entry name" value="IG"/>
    <property type="match status" value="2"/>
</dbReference>
<dbReference type="InterPro" id="IPR013098">
    <property type="entry name" value="Ig_I-set"/>
</dbReference>
<dbReference type="Pfam" id="PF00057">
    <property type="entry name" value="Ldl_recept_a"/>
    <property type="match status" value="1"/>
</dbReference>
<dbReference type="SUPFAM" id="SSF57424">
    <property type="entry name" value="LDL receptor-like module"/>
    <property type="match status" value="1"/>
</dbReference>
<dbReference type="STRING" id="104452.A0A0L7L1Y1"/>
<dbReference type="InterPro" id="IPR013783">
    <property type="entry name" value="Ig-like_fold"/>
</dbReference>
<keyword evidence="3" id="KW-0597">Phosphoprotein</keyword>
<dbReference type="Pfam" id="PF07679">
    <property type="entry name" value="I-set"/>
    <property type="match status" value="2"/>
</dbReference>
<name>A0A0L7L1Y1_OPEBR</name>
<evidence type="ECO:0000259" key="6">
    <source>
        <dbReference type="PROSITE" id="PS50835"/>
    </source>
</evidence>
<keyword evidence="8" id="KW-1185">Reference proteome</keyword>
<feature type="domain" description="Ig-like" evidence="6">
    <location>
        <begin position="39"/>
        <end position="123"/>
    </location>
</feature>
<dbReference type="GO" id="GO:0005737">
    <property type="term" value="C:cytoplasm"/>
    <property type="evidence" value="ECO:0007669"/>
    <property type="project" value="UniProtKB-SubCell"/>
</dbReference>
<sequence>MVHVASKSDSGVYVCSAYNYETSEVQVALYTNLRVVSTPKITLRPPTQTVHPGHSPTVECVVQGDDILDITWKPTYKSFSSRVKVRNATLIFQQIEVEDAGKYECVARNRWANASATAEVIVVEESDVAGTVSHEHEQWVHAGAGVVLSCNVSGAVSVRWIKDGGRVPASVRTNQDGSLFIKLAQAAHTGQYVCHISDNHGRQTSNYINLHIEGIECLDWEFRCNEDGSCIDVDLVCDGYDDCNDRSDEENCPLRDKRYSQLAGAPEEALVRIEQPRRAFRVGENVEVLCRSAYRDVAVEWIKRDEQGNRQFVNSNAFVAV</sequence>
<comment type="caution">
    <text evidence="5">Lacks conserved residue(s) required for the propagation of feature annotation.</text>
</comment>
<dbReference type="Gene3D" id="2.60.40.10">
    <property type="entry name" value="Immunoglobulins"/>
    <property type="match status" value="2"/>
</dbReference>
<dbReference type="InterPro" id="IPR003599">
    <property type="entry name" value="Ig_sub"/>
</dbReference>
<evidence type="ECO:0000256" key="5">
    <source>
        <dbReference type="PROSITE-ProRule" id="PRU00124"/>
    </source>
</evidence>
<proteinExistence type="predicted"/>
<evidence type="ECO:0000313" key="7">
    <source>
        <dbReference type="EMBL" id="KOB69321.1"/>
    </source>
</evidence>
<dbReference type="SMART" id="SM00192">
    <property type="entry name" value="LDLa"/>
    <property type="match status" value="1"/>
</dbReference>
<protein>
    <submittedName>
        <fullName evidence="7">Terribly reduced optic lobes</fullName>
    </submittedName>
</protein>
<evidence type="ECO:0000313" key="8">
    <source>
        <dbReference type="Proteomes" id="UP000037510"/>
    </source>
</evidence>
<dbReference type="InterPro" id="IPR007110">
    <property type="entry name" value="Ig-like_dom"/>
</dbReference>
<dbReference type="PANTHER" id="PTHR35971:SF5">
    <property type="entry name" value="OBSCURIN LIKE CYTOSKELETAL ADAPTOR 1"/>
    <property type="match status" value="1"/>
</dbReference>
<dbReference type="CDD" id="cd00096">
    <property type="entry name" value="Ig"/>
    <property type="match status" value="1"/>
</dbReference>
<dbReference type="Gene3D" id="2.40.128.620">
    <property type="match status" value="1"/>
</dbReference>
<evidence type="ECO:0000256" key="1">
    <source>
        <dbReference type="ARBA" id="ARBA00004496"/>
    </source>
</evidence>
<accession>A0A0L7L1Y1</accession>
<comment type="subcellular location">
    <subcellularLocation>
        <location evidence="1">Cytoplasm</location>
    </subcellularLocation>
</comment>
<organism evidence="7 8">
    <name type="scientific">Operophtera brumata</name>
    <name type="common">Winter moth</name>
    <name type="synonym">Phalaena brumata</name>
    <dbReference type="NCBI Taxonomy" id="104452"/>
    <lineage>
        <taxon>Eukaryota</taxon>
        <taxon>Metazoa</taxon>
        <taxon>Ecdysozoa</taxon>
        <taxon>Arthropoda</taxon>
        <taxon>Hexapoda</taxon>
        <taxon>Insecta</taxon>
        <taxon>Pterygota</taxon>
        <taxon>Neoptera</taxon>
        <taxon>Endopterygota</taxon>
        <taxon>Lepidoptera</taxon>
        <taxon>Glossata</taxon>
        <taxon>Ditrysia</taxon>
        <taxon>Geometroidea</taxon>
        <taxon>Geometridae</taxon>
        <taxon>Larentiinae</taxon>
        <taxon>Operophtera</taxon>
    </lineage>
</organism>
<evidence type="ECO:0000256" key="3">
    <source>
        <dbReference type="ARBA" id="ARBA00022553"/>
    </source>
</evidence>
<dbReference type="InterPro" id="IPR002172">
    <property type="entry name" value="LDrepeatLR_classA_rpt"/>
</dbReference>
<evidence type="ECO:0000256" key="4">
    <source>
        <dbReference type="ARBA" id="ARBA00023157"/>
    </source>
</evidence>
<dbReference type="InterPro" id="IPR023415">
    <property type="entry name" value="LDLR_class-A_CS"/>
</dbReference>
<evidence type="ECO:0000256" key="2">
    <source>
        <dbReference type="ARBA" id="ARBA00022490"/>
    </source>
</evidence>
<feature type="disulfide bond" evidence="5">
    <location>
        <begin position="237"/>
        <end position="252"/>
    </location>
</feature>
<dbReference type="PROSITE" id="PS01209">
    <property type="entry name" value="LDLRA_1"/>
    <property type="match status" value="1"/>
</dbReference>
<dbReference type="InterPro" id="IPR003598">
    <property type="entry name" value="Ig_sub2"/>
</dbReference>
<dbReference type="EMBL" id="JTDY01003573">
    <property type="protein sequence ID" value="KOB69321.1"/>
    <property type="molecule type" value="Genomic_DNA"/>
</dbReference>
<keyword evidence="2" id="KW-0963">Cytoplasm</keyword>
<dbReference type="PANTHER" id="PTHR35971">
    <property type="entry name" value="SI:DKEY-31G6.6"/>
    <property type="match status" value="1"/>
</dbReference>
<reference evidence="7 8" key="1">
    <citation type="journal article" date="2015" name="Genome Biol. Evol.">
        <title>The genome of winter moth (Operophtera brumata) provides a genomic perspective on sexual dimorphism and phenology.</title>
        <authorList>
            <person name="Derks M.F."/>
            <person name="Smit S."/>
            <person name="Salis L."/>
            <person name="Schijlen E."/>
            <person name="Bossers A."/>
            <person name="Mateman C."/>
            <person name="Pijl A.S."/>
            <person name="de Ridder D."/>
            <person name="Groenen M.A."/>
            <person name="Visser M.E."/>
            <person name="Megens H.J."/>
        </authorList>
    </citation>
    <scope>NUCLEOTIDE SEQUENCE [LARGE SCALE GENOMIC DNA]</scope>
    <source>
        <strain evidence="7">WM2013NL</strain>
        <tissue evidence="7">Head and thorax</tissue>
    </source>
</reference>
<dbReference type="InterPro" id="IPR036055">
    <property type="entry name" value="LDL_receptor-like_sf"/>
</dbReference>
<dbReference type="AlphaFoldDB" id="A0A0L7L1Y1"/>
<dbReference type="InterPro" id="IPR036179">
    <property type="entry name" value="Ig-like_dom_sf"/>
</dbReference>
<dbReference type="InterPro" id="IPR052385">
    <property type="entry name" value="Obscurin/Obscurin-like_Reg"/>
</dbReference>
<feature type="domain" description="Ig-like" evidence="6">
    <location>
        <begin position="143"/>
        <end position="209"/>
    </location>
</feature>
<dbReference type="PROSITE" id="PS50835">
    <property type="entry name" value="IG_LIKE"/>
    <property type="match status" value="2"/>
</dbReference>
<gene>
    <name evidence="7" type="ORF">OBRU01_17017</name>
</gene>
<dbReference type="SMART" id="SM00408">
    <property type="entry name" value="IGc2"/>
    <property type="match status" value="2"/>
</dbReference>
<dbReference type="SUPFAM" id="SSF48726">
    <property type="entry name" value="Immunoglobulin"/>
    <property type="match status" value="2"/>
</dbReference>
<dbReference type="Proteomes" id="UP000037510">
    <property type="component" value="Unassembled WGS sequence"/>
</dbReference>
<dbReference type="PROSITE" id="PS50068">
    <property type="entry name" value="LDLRA_2"/>
    <property type="match status" value="1"/>
</dbReference>
<comment type="caution">
    <text evidence="7">The sequence shown here is derived from an EMBL/GenBank/DDBJ whole genome shotgun (WGS) entry which is preliminary data.</text>
</comment>
<dbReference type="CDD" id="cd00112">
    <property type="entry name" value="LDLa"/>
    <property type="match status" value="1"/>
</dbReference>